<proteinExistence type="predicted"/>
<sequence length="79" mass="9062">MAKHNFKTALALQCLKELQSNLPCDVISTEFYMFFNTDLYLNISMGRHFDQMVKKSGLHRTIKELPVLFIVIAASTQIP</sequence>
<organism evidence="1">
    <name type="scientific">Medicago truncatula</name>
    <name type="common">Barrel medic</name>
    <name type="synonym">Medicago tribuloides</name>
    <dbReference type="NCBI Taxonomy" id="3880"/>
    <lineage>
        <taxon>Eukaryota</taxon>
        <taxon>Viridiplantae</taxon>
        <taxon>Streptophyta</taxon>
        <taxon>Embryophyta</taxon>
        <taxon>Tracheophyta</taxon>
        <taxon>Spermatophyta</taxon>
        <taxon>Magnoliopsida</taxon>
        <taxon>eudicotyledons</taxon>
        <taxon>Gunneridae</taxon>
        <taxon>Pentapetalae</taxon>
        <taxon>rosids</taxon>
        <taxon>fabids</taxon>
        <taxon>Fabales</taxon>
        <taxon>Fabaceae</taxon>
        <taxon>Papilionoideae</taxon>
        <taxon>50 kb inversion clade</taxon>
        <taxon>NPAAA clade</taxon>
        <taxon>Hologalegina</taxon>
        <taxon>IRL clade</taxon>
        <taxon>Trifolieae</taxon>
        <taxon>Medicago</taxon>
    </lineage>
</organism>
<name>A2Q1J8_MEDTR</name>
<dbReference type="AlphaFoldDB" id="A2Q1J8"/>
<reference evidence="1" key="1">
    <citation type="submission" date="2004-05" db="EMBL/GenBank/DDBJ databases">
        <authorList>
            <person name="Town C.D."/>
        </authorList>
    </citation>
    <scope>NUCLEOTIDE SEQUENCE</scope>
</reference>
<protein>
    <submittedName>
        <fullName evidence="1">Uncharacterized protein</fullName>
    </submittedName>
</protein>
<evidence type="ECO:0000313" key="1">
    <source>
        <dbReference type="EMBL" id="ABN05815.1"/>
    </source>
</evidence>
<accession>A2Q1J8</accession>
<dbReference type="EMBL" id="AC148915">
    <property type="protein sequence ID" value="ABN05815.1"/>
    <property type="molecule type" value="Genomic_DNA"/>
</dbReference>
<reference evidence="1" key="2">
    <citation type="submission" date="2007-03" db="EMBL/GenBank/DDBJ databases">
        <authorList>
            <consortium name="The International Medicago Genome Annotation Group"/>
        </authorList>
    </citation>
    <scope>NUCLEOTIDE SEQUENCE</scope>
</reference>
<gene>
    <name evidence="1" type="ORF">MtrDRAFT_AC148915g18v2</name>
</gene>